<dbReference type="UniPathway" id="UPA00232"/>
<feature type="binding site" evidence="1">
    <location>
        <position position="180"/>
    </location>
    <ligand>
        <name>[4Fe-4S] cluster</name>
        <dbReference type="ChEBI" id="CHEBI:49883"/>
    </ligand>
</feature>
<organism evidence="2 3">
    <name type="scientific">Nitrospirillum amazonense</name>
    <dbReference type="NCBI Taxonomy" id="28077"/>
    <lineage>
        <taxon>Bacteria</taxon>
        <taxon>Pseudomonadati</taxon>
        <taxon>Pseudomonadota</taxon>
        <taxon>Alphaproteobacteria</taxon>
        <taxon>Rhodospirillales</taxon>
        <taxon>Azospirillaceae</taxon>
        <taxon>Nitrospirillum</taxon>
    </lineage>
</organism>
<feature type="binding site" evidence="1">
    <location>
        <position position="197"/>
    </location>
    <ligand>
        <name>[4Fe-4S] cluster</name>
        <dbReference type="ChEBI" id="CHEBI:49883"/>
    </ligand>
</feature>
<accession>A0A560EUJ9</accession>
<keyword evidence="2" id="KW-0378">Hydrolase</keyword>
<keyword evidence="1" id="KW-0479">Metal-binding</keyword>
<protein>
    <recommendedName>
        <fullName evidence="1">Ubiquinone biosynthesis protein UbiV</fullName>
    </recommendedName>
</protein>
<dbReference type="RefSeq" id="WP_145752967.1">
    <property type="nucleotide sequence ID" value="NZ_VITN01000021.1"/>
</dbReference>
<dbReference type="AlphaFoldDB" id="A0A560EUJ9"/>
<comment type="caution">
    <text evidence="2">The sequence shown here is derived from an EMBL/GenBank/DDBJ whole genome shotgun (WGS) entry which is preliminary data.</text>
</comment>
<dbReference type="GO" id="GO:0006508">
    <property type="term" value="P:proteolysis"/>
    <property type="evidence" value="ECO:0007669"/>
    <property type="project" value="UniProtKB-KW"/>
</dbReference>
<keyword evidence="1" id="KW-0408">Iron</keyword>
<name>A0A560EUJ9_9PROT</name>
<comment type="pathway">
    <text evidence="1">Cofactor biosynthesis; ubiquinone biosynthesis.</text>
</comment>
<comment type="subunit">
    <text evidence="1">Forms a heterodimer with UbiU.</text>
</comment>
<keyword evidence="1" id="KW-0831">Ubiquinone biosynthesis</keyword>
<dbReference type="GO" id="GO:0006744">
    <property type="term" value="P:ubiquinone biosynthetic process"/>
    <property type="evidence" value="ECO:0007669"/>
    <property type="project" value="UniProtKB-UniRule"/>
</dbReference>
<feature type="binding site" evidence="1">
    <location>
        <position position="45"/>
    </location>
    <ligand>
        <name>[4Fe-4S] cluster</name>
        <dbReference type="ChEBI" id="CHEBI:49883"/>
    </ligand>
</feature>
<dbReference type="OrthoDB" id="8523349at2"/>
<dbReference type="InterPro" id="IPR051454">
    <property type="entry name" value="RNA/ubiquinone_mod_enzymes"/>
</dbReference>
<evidence type="ECO:0000313" key="3">
    <source>
        <dbReference type="Proteomes" id="UP000319859"/>
    </source>
</evidence>
<dbReference type="GO" id="GO:0008233">
    <property type="term" value="F:peptidase activity"/>
    <property type="evidence" value="ECO:0007669"/>
    <property type="project" value="UniProtKB-KW"/>
</dbReference>
<dbReference type="NCBIfam" id="NF011991">
    <property type="entry name" value="PRK15447.1"/>
    <property type="match status" value="1"/>
</dbReference>
<keyword evidence="1" id="KW-0004">4Fe-4S</keyword>
<reference evidence="2 3" key="1">
    <citation type="submission" date="2019-06" db="EMBL/GenBank/DDBJ databases">
        <title>Genomic Encyclopedia of Type Strains, Phase IV (KMG-V): Genome sequencing to study the core and pangenomes of soil and plant-associated prokaryotes.</title>
        <authorList>
            <person name="Whitman W."/>
        </authorList>
    </citation>
    <scope>NUCLEOTIDE SEQUENCE [LARGE SCALE GENOMIC DNA]</scope>
    <source>
        <strain evidence="2 3">BR 11880</strain>
    </source>
</reference>
<keyword evidence="2" id="KW-0645">Protease</keyword>
<evidence type="ECO:0000256" key="1">
    <source>
        <dbReference type="HAMAP-Rule" id="MF_02233"/>
    </source>
</evidence>
<dbReference type="GO" id="GO:0046872">
    <property type="term" value="F:metal ion binding"/>
    <property type="evidence" value="ECO:0007669"/>
    <property type="project" value="UniProtKB-KW"/>
</dbReference>
<dbReference type="InterPro" id="IPR001539">
    <property type="entry name" value="Peptidase_U32"/>
</dbReference>
<dbReference type="HAMAP" id="MF_02233">
    <property type="entry name" value="UbiV"/>
    <property type="match status" value="1"/>
</dbReference>
<feature type="binding site" evidence="1">
    <location>
        <position position="193"/>
    </location>
    <ligand>
        <name>[4Fe-4S] cluster</name>
        <dbReference type="ChEBI" id="CHEBI:49883"/>
    </ligand>
</feature>
<dbReference type="PANTHER" id="PTHR30217:SF11">
    <property type="entry name" value="UBIQUINONE BIOSYNTHESIS PROTEIN UBIV"/>
    <property type="match status" value="1"/>
</dbReference>
<dbReference type="GO" id="GO:0051539">
    <property type="term" value="F:4 iron, 4 sulfur cluster binding"/>
    <property type="evidence" value="ECO:0007669"/>
    <property type="project" value="UniProtKB-UniRule"/>
</dbReference>
<dbReference type="Proteomes" id="UP000319859">
    <property type="component" value="Unassembled WGS sequence"/>
</dbReference>
<sequence length="309" mass="33065">MNLERPKLTLGPLHFHWPAARRRDFYARIADEAPVDTVVLGEVVCSKRAPFFDGHIPEVAERLRRAGKEVVLGSLALVMQARERQGVMELANDSDFLVEANDLTAVAACAGRSHVVGPLVAVYNPGTLELMARQGATRVCLPGELTADAIGALAGAATATGTQLEVQAFGRLPLAISARCYHARAHGLHKDGCRYVCEKHPDGMDLDTLDGAPFLAVNGVQTLSGSYLDLLGDLGRLRALGVSRFRLSPQDCDMVAVAETFRAVLDGILPVAPARDRLRDLCPSRRFSNGFLHGVEGMAYRAAAGGGMA</sequence>
<gene>
    <name evidence="1" type="primary">ubiV</name>
    <name evidence="2" type="ORF">FBZ89_12130</name>
</gene>
<dbReference type="InterPro" id="IPR043693">
    <property type="entry name" value="UbiV"/>
</dbReference>
<dbReference type="Pfam" id="PF01136">
    <property type="entry name" value="Peptidase_U32"/>
    <property type="match status" value="1"/>
</dbReference>
<keyword evidence="1" id="KW-0411">Iron-sulfur</keyword>
<proteinExistence type="inferred from homology"/>
<evidence type="ECO:0000313" key="2">
    <source>
        <dbReference type="EMBL" id="TWB13063.1"/>
    </source>
</evidence>
<dbReference type="PANTHER" id="PTHR30217">
    <property type="entry name" value="PEPTIDASE U32 FAMILY"/>
    <property type="match status" value="1"/>
</dbReference>
<comment type="cofactor">
    <cofactor evidence="1">
        <name>[4Fe-4S] cluster</name>
        <dbReference type="ChEBI" id="CHEBI:49883"/>
    </cofactor>
</comment>
<comment type="similarity">
    <text evidence="1">Belongs to the peptidase U32 family. UbiV subfamily.</text>
</comment>
<dbReference type="EMBL" id="VITN01000021">
    <property type="protein sequence ID" value="TWB13063.1"/>
    <property type="molecule type" value="Genomic_DNA"/>
</dbReference>
<comment type="function">
    <text evidence="1">Required for O(2)-independent ubiquinone (coenzyme Q) biosynthesis. Together with UbiU, is essential for the C6-hydroxylation reaction in the oxygen-independent ubiquinone biosynthesis pathway.</text>
</comment>